<evidence type="ECO:0000256" key="3">
    <source>
        <dbReference type="ARBA" id="ARBA00022691"/>
    </source>
</evidence>
<proteinExistence type="predicted"/>
<sequence length="131" mass="15698">MDTNSGYSPEYWDNFFEKHHLGWDIGHVSTPLKEYFDQLGDKSVKILIPGAGRGWEVEYLYKSGFRNVFYHDFSPLAHEAFLKRVPYFPQDQMLQEDFFSLRGSYDLIIEQTFFSALQRNRRKDYARQMYD</sequence>
<protein>
    <submittedName>
        <fullName evidence="4">Thiopurine S-methyltransferase</fullName>
        <ecNumber evidence="4">2.1.1.67</ecNumber>
    </submittedName>
</protein>
<accession>A0A3B0VE35</accession>
<keyword evidence="2 4" id="KW-0808">Transferase</keyword>
<dbReference type="InterPro" id="IPR008854">
    <property type="entry name" value="TPMT"/>
</dbReference>
<reference evidence="4" key="1">
    <citation type="submission" date="2018-06" db="EMBL/GenBank/DDBJ databases">
        <authorList>
            <person name="Zhirakovskaya E."/>
        </authorList>
    </citation>
    <scope>NUCLEOTIDE SEQUENCE</scope>
</reference>
<keyword evidence="1 4" id="KW-0489">Methyltransferase</keyword>
<dbReference type="GO" id="GO:0032259">
    <property type="term" value="P:methylation"/>
    <property type="evidence" value="ECO:0007669"/>
    <property type="project" value="UniProtKB-KW"/>
</dbReference>
<dbReference type="EC" id="2.1.1.67" evidence="4"/>
<keyword evidence="3" id="KW-0949">S-adenosyl-L-methionine</keyword>
<organism evidence="4">
    <name type="scientific">hydrothermal vent metagenome</name>
    <dbReference type="NCBI Taxonomy" id="652676"/>
    <lineage>
        <taxon>unclassified sequences</taxon>
        <taxon>metagenomes</taxon>
        <taxon>ecological metagenomes</taxon>
    </lineage>
</organism>
<evidence type="ECO:0000256" key="1">
    <source>
        <dbReference type="ARBA" id="ARBA00022603"/>
    </source>
</evidence>
<feature type="non-terminal residue" evidence="4">
    <location>
        <position position="131"/>
    </location>
</feature>
<dbReference type="SUPFAM" id="SSF53335">
    <property type="entry name" value="S-adenosyl-L-methionine-dependent methyltransferases"/>
    <property type="match status" value="1"/>
</dbReference>
<evidence type="ECO:0000313" key="4">
    <source>
        <dbReference type="EMBL" id="VAW30246.1"/>
    </source>
</evidence>
<evidence type="ECO:0000256" key="2">
    <source>
        <dbReference type="ARBA" id="ARBA00022679"/>
    </source>
</evidence>
<dbReference type="AlphaFoldDB" id="A0A3B0VE35"/>
<dbReference type="Gene3D" id="3.40.50.150">
    <property type="entry name" value="Vaccinia Virus protein VP39"/>
    <property type="match status" value="1"/>
</dbReference>
<gene>
    <name evidence="4" type="ORF">MNBD_BACTEROID07-1150</name>
</gene>
<dbReference type="Pfam" id="PF05724">
    <property type="entry name" value="TPMT"/>
    <property type="match status" value="1"/>
</dbReference>
<dbReference type="PROSITE" id="PS51585">
    <property type="entry name" value="SAM_MT_TPMT"/>
    <property type="match status" value="1"/>
</dbReference>
<dbReference type="EMBL" id="UOET01000493">
    <property type="protein sequence ID" value="VAW30246.1"/>
    <property type="molecule type" value="Genomic_DNA"/>
</dbReference>
<dbReference type="InterPro" id="IPR029063">
    <property type="entry name" value="SAM-dependent_MTases_sf"/>
</dbReference>
<name>A0A3B0VE35_9ZZZZ</name>
<dbReference type="GO" id="GO:0008119">
    <property type="term" value="F:thiopurine S-methyltransferase activity"/>
    <property type="evidence" value="ECO:0007669"/>
    <property type="project" value="UniProtKB-EC"/>
</dbReference>